<evidence type="ECO:0000256" key="1">
    <source>
        <dbReference type="ARBA" id="ARBA00006484"/>
    </source>
</evidence>
<feature type="signal peptide" evidence="4">
    <location>
        <begin position="1"/>
        <end position="19"/>
    </location>
</feature>
<keyword evidence="2" id="KW-0521">NADP</keyword>
<dbReference type="Gene3D" id="3.20.20.80">
    <property type="entry name" value="Glycosidases"/>
    <property type="match status" value="1"/>
</dbReference>
<dbReference type="GO" id="GO:0051118">
    <property type="term" value="F:glucan endo-1,3-alpha-glucosidase activity"/>
    <property type="evidence" value="ECO:0007669"/>
    <property type="project" value="InterPro"/>
</dbReference>
<dbReference type="InterPro" id="IPR036291">
    <property type="entry name" value="NAD(P)-bd_dom_sf"/>
</dbReference>
<dbReference type="InterPro" id="IPR005197">
    <property type="entry name" value="Glyco_hydro_71"/>
</dbReference>
<dbReference type="SUPFAM" id="SSF51735">
    <property type="entry name" value="NAD(P)-binding Rossmann-fold domains"/>
    <property type="match status" value="1"/>
</dbReference>
<keyword evidence="6" id="KW-1185">Reference proteome</keyword>
<evidence type="ECO:0000313" key="5">
    <source>
        <dbReference type="EMBL" id="KAF5866526.1"/>
    </source>
</evidence>
<dbReference type="PANTHER" id="PTHR24320">
    <property type="entry name" value="RETINOL DEHYDROGENASE"/>
    <property type="match status" value="1"/>
</dbReference>
<dbReference type="EMBL" id="SPNV01000007">
    <property type="protein sequence ID" value="KAF5866526.1"/>
    <property type="molecule type" value="Genomic_DNA"/>
</dbReference>
<keyword evidence="4" id="KW-0732">Signal</keyword>
<name>A0A8H6AFZ3_PETAA</name>
<feature type="chain" id="PRO_5034857398" evidence="4">
    <location>
        <begin position="20"/>
        <end position="752"/>
    </location>
</feature>
<comment type="caution">
    <text evidence="5">The sequence shown here is derived from an EMBL/GenBank/DDBJ whole genome shotgun (WGS) entry which is preliminary data.</text>
</comment>
<evidence type="ECO:0000256" key="4">
    <source>
        <dbReference type="SAM" id="SignalP"/>
    </source>
</evidence>
<protein>
    <submittedName>
        <fullName evidence="5">Uncharacterized protein</fullName>
    </submittedName>
</protein>
<comment type="similarity">
    <text evidence="1">Belongs to the short-chain dehydrogenases/reductases (SDR) family.</text>
</comment>
<sequence>MRLLAPLTVLSWYIAKTQAKAVFAHFMLGNSAEYSDNDWRNDIKLAQNAHIDAFALNMAHNEIFAGTLHKAFDNADKLDFKLFFSFDYAGNGSWPKQDTINLMNEYMNRSSYYHYDGKPFLSTFEGTTSPDWPEIKNVTNAFFVPDFSSIGPVAAANKSYVDGLFSWAAWPNGPTNLNTSADDAYRHALGDRPYMMPVSPWFYTNMPGFDKNWVWRGDDLWYDRWQQVISFQPEFVQIISWNDYGESHYIGPLHKNAYKAFDRGEAPFNYALGMPHDGWRTFLPYAIDQYKNPNSSIPIDEENVVSWYRLHPASACTTGGTTGNSRTQGQEEYKPSEIVADRIMYSALLNSTADVTVEIGKNKVNGAWDDVPEGGKGIYHGSVPFGQDGDVKVTISRGDKEIASISGKAITSKCSDKDKGFQSYNAWVGTSGAHGLNWAGKETALQLFRRNAKVYIASRSRSKYDDLTNEVFRSAINQDHDVERQEQFQFLELDLSSIESCVLAAQEFKLKERRLDVVIANAALSVAPCTLSRDGIEIQFATNDIIQSTSVLFNEARVIVVASHAHAMYKSSHPDTICFEDLKKEGRKRLESFQDVQEALQRYARSKLANVLFARTLSTRFRRLGYANVFVNSLNPGTIGTSSSTDSAAIPSWLSVITYPLVRVTSIPPKSGALTTLLLATSPEIPARKLHGRYFDVGPLAGKFWYGYSWDATERKMSKQAKNEELASQLWEWSFQSMMEAQRKMVRSGDVG</sequence>
<evidence type="ECO:0000256" key="2">
    <source>
        <dbReference type="ARBA" id="ARBA00022857"/>
    </source>
</evidence>
<evidence type="ECO:0000313" key="6">
    <source>
        <dbReference type="Proteomes" id="UP000541154"/>
    </source>
</evidence>
<accession>A0A8H6AFZ3</accession>
<evidence type="ECO:0000256" key="3">
    <source>
        <dbReference type="ARBA" id="ARBA00023002"/>
    </source>
</evidence>
<reference evidence="5 6" key="1">
    <citation type="submission" date="2019-04" db="EMBL/GenBank/DDBJ databases">
        <title>Aspergillus burnettii sp. nov., novel species from soil in southeast Queensland.</title>
        <authorList>
            <person name="Gilchrist C.L.M."/>
            <person name="Pitt J.I."/>
            <person name="Lange L."/>
            <person name="Lacey H.J."/>
            <person name="Vuong D."/>
            <person name="Midgley D.J."/>
            <person name="Greenfield P."/>
            <person name="Bradbury M."/>
            <person name="Lacey E."/>
            <person name="Busk P.K."/>
            <person name="Pilgaard B."/>
            <person name="Chooi Y.H."/>
            <person name="Piggott A.M."/>
        </authorList>
    </citation>
    <scope>NUCLEOTIDE SEQUENCE [LARGE SCALE GENOMIC DNA]</scope>
    <source>
        <strain evidence="5 6">FRR 5400</strain>
    </source>
</reference>
<dbReference type="Gene3D" id="3.40.50.720">
    <property type="entry name" value="NAD(P)-binding Rossmann-like Domain"/>
    <property type="match status" value="1"/>
</dbReference>
<dbReference type="AlphaFoldDB" id="A0A8H6AFZ3"/>
<gene>
    <name evidence="5" type="ORF">ETB97_011411</name>
</gene>
<dbReference type="GO" id="GO:0016491">
    <property type="term" value="F:oxidoreductase activity"/>
    <property type="evidence" value="ECO:0007669"/>
    <property type="project" value="UniProtKB-KW"/>
</dbReference>
<organism evidence="5 6">
    <name type="scientific">Petromyces alliaceus</name>
    <name type="common">Aspergillus alliaceus</name>
    <dbReference type="NCBI Taxonomy" id="209559"/>
    <lineage>
        <taxon>Eukaryota</taxon>
        <taxon>Fungi</taxon>
        <taxon>Dikarya</taxon>
        <taxon>Ascomycota</taxon>
        <taxon>Pezizomycotina</taxon>
        <taxon>Eurotiomycetes</taxon>
        <taxon>Eurotiomycetidae</taxon>
        <taxon>Eurotiales</taxon>
        <taxon>Aspergillaceae</taxon>
        <taxon>Aspergillus</taxon>
        <taxon>Aspergillus subgen. Circumdati</taxon>
    </lineage>
</organism>
<keyword evidence="3" id="KW-0560">Oxidoreductase</keyword>
<dbReference type="CDD" id="cd11577">
    <property type="entry name" value="GH71"/>
    <property type="match status" value="1"/>
</dbReference>
<proteinExistence type="inferred from homology"/>
<dbReference type="Pfam" id="PF03659">
    <property type="entry name" value="Glyco_hydro_71"/>
    <property type="match status" value="1"/>
</dbReference>
<dbReference type="Proteomes" id="UP000541154">
    <property type="component" value="Unassembled WGS sequence"/>
</dbReference>
<dbReference type="PANTHER" id="PTHR24320:SF282">
    <property type="entry name" value="WW DOMAIN-CONTAINING OXIDOREDUCTASE"/>
    <property type="match status" value="1"/>
</dbReference>